<dbReference type="GO" id="GO:0008270">
    <property type="term" value="F:zinc ion binding"/>
    <property type="evidence" value="ECO:0007669"/>
    <property type="project" value="UniProtKB-KW"/>
</dbReference>
<accession>A0A182SN71</accession>
<dbReference type="PROSITE" id="PS50158">
    <property type="entry name" value="ZF_CCHC"/>
    <property type="match status" value="1"/>
</dbReference>
<reference evidence="5" key="1">
    <citation type="submission" date="2013-09" db="EMBL/GenBank/DDBJ databases">
        <title>The Genome Sequence of Anopheles maculatus species B.</title>
        <authorList>
            <consortium name="The Broad Institute Genomics Platform"/>
            <person name="Neafsey D.E."/>
            <person name="Besansky N."/>
            <person name="Howell P."/>
            <person name="Walton C."/>
            <person name="Young S.K."/>
            <person name="Zeng Q."/>
            <person name="Gargeya S."/>
            <person name="Fitzgerald M."/>
            <person name="Haas B."/>
            <person name="Abouelleil A."/>
            <person name="Allen A.W."/>
            <person name="Alvarado L."/>
            <person name="Arachchi H.M."/>
            <person name="Berlin A.M."/>
            <person name="Chapman S.B."/>
            <person name="Gainer-Dewar J."/>
            <person name="Goldberg J."/>
            <person name="Griggs A."/>
            <person name="Gujja S."/>
            <person name="Hansen M."/>
            <person name="Howarth C."/>
            <person name="Imamovic A."/>
            <person name="Ireland A."/>
            <person name="Larimer J."/>
            <person name="McCowan C."/>
            <person name="Murphy C."/>
            <person name="Pearson M."/>
            <person name="Poon T.W."/>
            <person name="Priest M."/>
            <person name="Roberts A."/>
            <person name="Saif S."/>
            <person name="Shea T."/>
            <person name="Sisk P."/>
            <person name="Sykes S."/>
            <person name="Wortman J."/>
            <person name="Nusbaum C."/>
            <person name="Birren B."/>
        </authorList>
    </citation>
    <scope>NUCLEOTIDE SEQUENCE [LARGE SCALE GENOMIC DNA]</scope>
    <source>
        <strain evidence="5">maculatus3</strain>
    </source>
</reference>
<evidence type="ECO:0000259" key="3">
    <source>
        <dbReference type="PROSITE" id="PS50158"/>
    </source>
</evidence>
<dbReference type="SMART" id="SM00343">
    <property type="entry name" value="ZnF_C2HC"/>
    <property type="match status" value="2"/>
</dbReference>
<name>A0A182SN71_9DIPT</name>
<feature type="compositionally biased region" description="Basic and acidic residues" evidence="2">
    <location>
        <begin position="144"/>
        <end position="162"/>
    </location>
</feature>
<dbReference type="InterPro" id="IPR001878">
    <property type="entry name" value="Znf_CCHC"/>
</dbReference>
<feature type="region of interest" description="Disordered" evidence="2">
    <location>
        <begin position="182"/>
        <end position="264"/>
    </location>
</feature>
<dbReference type="SUPFAM" id="SSF57756">
    <property type="entry name" value="Retrovirus zinc finger-like domains"/>
    <property type="match status" value="1"/>
</dbReference>
<evidence type="ECO:0000256" key="1">
    <source>
        <dbReference type="PROSITE-ProRule" id="PRU00047"/>
    </source>
</evidence>
<feature type="compositionally biased region" description="Low complexity" evidence="2">
    <location>
        <begin position="205"/>
        <end position="250"/>
    </location>
</feature>
<proteinExistence type="predicted"/>
<evidence type="ECO:0000256" key="2">
    <source>
        <dbReference type="SAM" id="MobiDB-lite"/>
    </source>
</evidence>
<feature type="compositionally biased region" description="Low complexity" evidence="2">
    <location>
        <begin position="115"/>
        <end position="125"/>
    </location>
</feature>
<dbReference type="VEuPathDB" id="VectorBase:AMAM010116"/>
<dbReference type="InterPro" id="IPR036875">
    <property type="entry name" value="Znf_CCHC_sf"/>
</dbReference>
<evidence type="ECO:0000313" key="4">
    <source>
        <dbReference type="EnsemblMetazoa" id="AMAM010116-PA"/>
    </source>
</evidence>
<reference evidence="4" key="2">
    <citation type="submission" date="2020-05" db="UniProtKB">
        <authorList>
            <consortium name="EnsemblMetazoa"/>
        </authorList>
    </citation>
    <scope>IDENTIFICATION</scope>
    <source>
        <strain evidence="4">maculatus3</strain>
    </source>
</reference>
<keyword evidence="1" id="KW-0863">Zinc-finger</keyword>
<keyword evidence="1" id="KW-0862">Zinc</keyword>
<dbReference type="GO" id="GO:0003676">
    <property type="term" value="F:nucleic acid binding"/>
    <property type="evidence" value="ECO:0007669"/>
    <property type="project" value="InterPro"/>
</dbReference>
<dbReference type="Proteomes" id="UP000075901">
    <property type="component" value="Unassembled WGS sequence"/>
</dbReference>
<organism evidence="4 5">
    <name type="scientific">Anopheles maculatus</name>
    <dbReference type="NCBI Taxonomy" id="74869"/>
    <lineage>
        <taxon>Eukaryota</taxon>
        <taxon>Metazoa</taxon>
        <taxon>Ecdysozoa</taxon>
        <taxon>Arthropoda</taxon>
        <taxon>Hexapoda</taxon>
        <taxon>Insecta</taxon>
        <taxon>Pterygota</taxon>
        <taxon>Neoptera</taxon>
        <taxon>Endopterygota</taxon>
        <taxon>Diptera</taxon>
        <taxon>Nematocera</taxon>
        <taxon>Culicoidea</taxon>
        <taxon>Culicidae</taxon>
        <taxon>Anophelinae</taxon>
        <taxon>Anopheles</taxon>
        <taxon>Anopheles maculatus group</taxon>
    </lineage>
</organism>
<feature type="region of interest" description="Disordered" evidence="2">
    <location>
        <begin position="1"/>
        <end position="54"/>
    </location>
</feature>
<feature type="domain" description="CCHC-type" evidence="3">
    <location>
        <begin position="423"/>
        <end position="437"/>
    </location>
</feature>
<evidence type="ECO:0000313" key="5">
    <source>
        <dbReference type="Proteomes" id="UP000075901"/>
    </source>
</evidence>
<feature type="compositionally biased region" description="Basic and acidic residues" evidence="2">
    <location>
        <begin position="251"/>
        <end position="263"/>
    </location>
</feature>
<dbReference type="EnsemblMetazoa" id="AMAM010116-RA">
    <property type="protein sequence ID" value="AMAM010116-PA"/>
    <property type="gene ID" value="AMAM010116"/>
</dbReference>
<feature type="region of interest" description="Disordered" evidence="2">
    <location>
        <begin position="115"/>
        <end position="162"/>
    </location>
</feature>
<sequence length="495" mass="56685">MDAATTGGVKKGRTTAHSKASPTVPQAAGDAKEVEELRKQLEERSRENERLNRNMERLMEEMSGLRVLMQINGEEARKREVAAREEVVKLREDLRRERMERENMATLLATFIEGAGQSPSAGQQQVANDAGLNHSARKRQHQQQRREQQLKEQQLKEQQLKEQQRQQQQQLLNQRWQQQLQSDFPPLPESSEGGTWAEVTRSKPRSQNQQQQQQGARPKQQQQRQQQQTQQRPQRQQQQSQQQQRAQQLQQEKRRPPKRRPDEILVVPVGEVGYLEMYTAIRESPLLQPFQRQIGVGKRTPSNHLRLQLAADTDSAMLCAKINEAVTGKGTARVVAEMSEVVISDIDPLATEDTLRKAILDRLEKEALVATITMWIRFDGTQRAKVRLPRTEAEHLIDGRRMLVHYSSCPIREAPKLPAASERCYRCLERGHRARTCTGVDRSNVCVRCGEQSLKAASCKNEVKCLAYGGRHRFAAAECRGEYVDGYHPNQPKQQ</sequence>
<dbReference type="Gene3D" id="4.10.60.10">
    <property type="entry name" value="Zinc finger, CCHC-type"/>
    <property type="match status" value="1"/>
</dbReference>
<feature type="compositionally biased region" description="Basic and acidic residues" evidence="2">
    <location>
        <begin position="30"/>
        <end position="54"/>
    </location>
</feature>
<keyword evidence="1" id="KW-0479">Metal-binding</keyword>
<dbReference type="AlphaFoldDB" id="A0A182SN71"/>
<keyword evidence="5" id="KW-1185">Reference proteome</keyword>
<protein>
    <recommendedName>
        <fullName evidence="3">CCHC-type domain-containing protein</fullName>
    </recommendedName>
</protein>